<dbReference type="PROSITE" id="PS50883">
    <property type="entry name" value="EAL"/>
    <property type="match status" value="1"/>
</dbReference>
<keyword evidence="1" id="KW-0812">Transmembrane</keyword>
<dbReference type="SUPFAM" id="SSF55073">
    <property type="entry name" value="Nucleotide cyclase"/>
    <property type="match status" value="1"/>
</dbReference>
<dbReference type="Gene3D" id="3.20.20.450">
    <property type="entry name" value="EAL domain"/>
    <property type="match status" value="1"/>
</dbReference>
<dbReference type="Gene3D" id="3.30.70.270">
    <property type="match status" value="1"/>
</dbReference>
<dbReference type="Pfam" id="PF00563">
    <property type="entry name" value="EAL"/>
    <property type="match status" value="1"/>
</dbReference>
<dbReference type="InterPro" id="IPR000160">
    <property type="entry name" value="GGDEF_dom"/>
</dbReference>
<evidence type="ECO:0000256" key="1">
    <source>
        <dbReference type="SAM" id="Phobius"/>
    </source>
</evidence>
<feature type="transmembrane region" description="Helical" evidence="1">
    <location>
        <begin position="47"/>
        <end position="66"/>
    </location>
</feature>
<dbReference type="InterPro" id="IPR001633">
    <property type="entry name" value="EAL_dom"/>
</dbReference>
<dbReference type="EMBL" id="CACVAS010000058">
    <property type="protein sequence ID" value="CAA6812121.1"/>
    <property type="molecule type" value="Genomic_DNA"/>
</dbReference>
<dbReference type="SMART" id="SM00052">
    <property type="entry name" value="EAL"/>
    <property type="match status" value="1"/>
</dbReference>
<dbReference type="SUPFAM" id="SSF141868">
    <property type="entry name" value="EAL domain-like"/>
    <property type="match status" value="1"/>
</dbReference>
<dbReference type="GO" id="GO:0071111">
    <property type="term" value="F:cyclic-guanylate-specific phosphodiesterase activity"/>
    <property type="evidence" value="ECO:0007669"/>
    <property type="project" value="InterPro"/>
</dbReference>
<protein>
    <submittedName>
        <fullName evidence="4">Diguanylate cyclase/phosphodiesterase (GGDEF &amp; EAL domains) with PAS/PAC sensor(S)</fullName>
    </submittedName>
</protein>
<keyword evidence="1" id="KW-0472">Membrane</keyword>
<evidence type="ECO:0000259" key="2">
    <source>
        <dbReference type="PROSITE" id="PS50883"/>
    </source>
</evidence>
<dbReference type="InterPro" id="IPR029787">
    <property type="entry name" value="Nucleotide_cyclase"/>
</dbReference>
<feature type="transmembrane region" description="Helical" evidence="1">
    <location>
        <begin position="15"/>
        <end position="35"/>
    </location>
</feature>
<feature type="domain" description="EAL" evidence="2">
    <location>
        <begin position="227"/>
        <end position="477"/>
    </location>
</feature>
<dbReference type="AlphaFoldDB" id="A0A6S6SYH4"/>
<organism evidence="4">
    <name type="scientific">uncultured Sulfurovum sp</name>
    <dbReference type="NCBI Taxonomy" id="269237"/>
    <lineage>
        <taxon>Bacteria</taxon>
        <taxon>Pseudomonadati</taxon>
        <taxon>Campylobacterota</taxon>
        <taxon>Epsilonproteobacteria</taxon>
        <taxon>Campylobacterales</taxon>
        <taxon>Sulfurovaceae</taxon>
        <taxon>Sulfurovum</taxon>
        <taxon>environmental samples</taxon>
    </lineage>
</organism>
<dbReference type="InterPro" id="IPR043128">
    <property type="entry name" value="Rev_trsase/Diguanyl_cyclase"/>
</dbReference>
<keyword evidence="1" id="KW-1133">Transmembrane helix</keyword>
<accession>A0A6S6SYH4</accession>
<dbReference type="PANTHER" id="PTHR33121">
    <property type="entry name" value="CYCLIC DI-GMP PHOSPHODIESTERASE PDEF"/>
    <property type="match status" value="1"/>
</dbReference>
<dbReference type="InterPro" id="IPR035919">
    <property type="entry name" value="EAL_sf"/>
</dbReference>
<dbReference type="InterPro" id="IPR050706">
    <property type="entry name" value="Cyclic-di-GMP_PDE-like"/>
</dbReference>
<dbReference type="CDD" id="cd01948">
    <property type="entry name" value="EAL"/>
    <property type="match status" value="1"/>
</dbReference>
<proteinExistence type="predicted"/>
<evidence type="ECO:0000313" key="4">
    <source>
        <dbReference type="EMBL" id="CAA6812121.1"/>
    </source>
</evidence>
<dbReference type="PANTHER" id="PTHR33121:SF79">
    <property type="entry name" value="CYCLIC DI-GMP PHOSPHODIESTERASE PDED-RELATED"/>
    <property type="match status" value="1"/>
</dbReference>
<name>A0A6S6SYH4_9BACT</name>
<sequence length="478" mass="55754">MLLSELDERARRFKIALRAGIPVLLLTFLVFYALFVQSEEFNLTLTNTFLILAIVFVTIYFNYFLLTLSIKEMAIDTVTHSFNETSFMRKLRAFKPKTLVLLSIKNLSDLNEYYPYTKVDLLLYTIIQELNHYLDQHGLHNQLIGRRYGAEFYIALHADPNNVHTLFDTFTTQYASILDIDLDYSYTAISYSVDDDNEKIFQQLRDLKLSKKKEAYNPTPIQSSKELHHLENEVKYALEKRKFQLTFRPLADTKENKIKIYEIITNLGARNNSEILARNFLPIINRLSLGVEYDLALVAYIIKLLTKVDSSLSFAFNLSPYSLRDKNFQKKFFLLLSQNNIDNSRLIIKLYERKTHHDLSAYLKILNTYREKGIRICIDNFGSSSSSSILYMKEFTFDMLQLDKEYTAKIDDHNYATILQSLLAMAKDLQIESIAKWVDTQEQKEKLTSFGVDYLQGFGIAKPISYETLLKQDHIKKD</sequence>
<dbReference type="PROSITE" id="PS50887">
    <property type="entry name" value="GGDEF"/>
    <property type="match status" value="1"/>
</dbReference>
<reference evidence="4" key="1">
    <citation type="submission" date="2020-01" db="EMBL/GenBank/DDBJ databases">
        <authorList>
            <person name="Meier V. D."/>
            <person name="Meier V D."/>
        </authorList>
    </citation>
    <scope>NUCLEOTIDE SEQUENCE</scope>
    <source>
        <strain evidence="4">HLG_WM_MAG_01</strain>
    </source>
</reference>
<gene>
    <name evidence="4" type="ORF">HELGO_WM251</name>
</gene>
<feature type="domain" description="GGDEF" evidence="3">
    <location>
        <begin position="95"/>
        <end position="224"/>
    </location>
</feature>
<evidence type="ECO:0000259" key="3">
    <source>
        <dbReference type="PROSITE" id="PS50887"/>
    </source>
</evidence>